<evidence type="ECO:0000313" key="2">
    <source>
        <dbReference type="Proteomes" id="UP000821865"/>
    </source>
</evidence>
<protein>
    <submittedName>
        <fullName evidence="1">Uncharacterized protein</fullName>
    </submittedName>
</protein>
<keyword evidence="2" id="KW-1185">Reference proteome</keyword>
<dbReference type="Proteomes" id="UP000821865">
    <property type="component" value="Chromosome 2"/>
</dbReference>
<name>A0ACB8D9D9_DERSI</name>
<comment type="caution">
    <text evidence="1">The sequence shown here is derived from an EMBL/GenBank/DDBJ whole genome shotgun (WGS) entry which is preliminary data.</text>
</comment>
<proteinExistence type="predicted"/>
<gene>
    <name evidence="1" type="ORF">HPB49_000149</name>
</gene>
<organism evidence="1 2">
    <name type="scientific">Dermacentor silvarum</name>
    <name type="common">Tick</name>
    <dbReference type="NCBI Taxonomy" id="543639"/>
    <lineage>
        <taxon>Eukaryota</taxon>
        <taxon>Metazoa</taxon>
        <taxon>Ecdysozoa</taxon>
        <taxon>Arthropoda</taxon>
        <taxon>Chelicerata</taxon>
        <taxon>Arachnida</taxon>
        <taxon>Acari</taxon>
        <taxon>Parasitiformes</taxon>
        <taxon>Ixodida</taxon>
        <taxon>Ixodoidea</taxon>
        <taxon>Ixodidae</taxon>
        <taxon>Rhipicephalinae</taxon>
        <taxon>Dermacentor</taxon>
    </lineage>
</organism>
<reference evidence="1" key="1">
    <citation type="submission" date="2020-05" db="EMBL/GenBank/DDBJ databases">
        <title>Large-scale comparative analyses of tick genomes elucidate their genetic diversity and vector capacities.</title>
        <authorList>
            <person name="Jia N."/>
            <person name="Wang J."/>
            <person name="Shi W."/>
            <person name="Du L."/>
            <person name="Sun Y."/>
            <person name="Zhan W."/>
            <person name="Jiang J."/>
            <person name="Wang Q."/>
            <person name="Zhang B."/>
            <person name="Ji P."/>
            <person name="Sakyi L.B."/>
            <person name="Cui X."/>
            <person name="Yuan T."/>
            <person name="Jiang B."/>
            <person name="Yang W."/>
            <person name="Lam T.T.-Y."/>
            <person name="Chang Q."/>
            <person name="Ding S."/>
            <person name="Wang X."/>
            <person name="Zhu J."/>
            <person name="Ruan X."/>
            <person name="Zhao L."/>
            <person name="Wei J."/>
            <person name="Que T."/>
            <person name="Du C."/>
            <person name="Cheng J."/>
            <person name="Dai P."/>
            <person name="Han X."/>
            <person name="Huang E."/>
            <person name="Gao Y."/>
            <person name="Liu J."/>
            <person name="Shao H."/>
            <person name="Ye R."/>
            <person name="Li L."/>
            <person name="Wei W."/>
            <person name="Wang X."/>
            <person name="Wang C."/>
            <person name="Yang T."/>
            <person name="Huo Q."/>
            <person name="Li W."/>
            <person name="Guo W."/>
            <person name="Chen H."/>
            <person name="Zhou L."/>
            <person name="Ni X."/>
            <person name="Tian J."/>
            <person name="Zhou Y."/>
            <person name="Sheng Y."/>
            <person name="Liu T."/>
            <person name="Pan Y."/>
            <person name="Xia L."/>
            <person name="Li J."/>
            <person name="Zhao F."/>
            <person name="Cao W."/>
        </authorList>
    </citation>
    <scope>NUCLEOTIDE SEQUENCE</scope>
    <source>
        <strain evidence="1">Dsil-2018</strain>
    </source>
</reference>
<evidence type="ECO:0000313" key="1">
    <source>
        <dbReference type="EMBL" id="KAH7964675.1"/>
    </source>
</evidence>
<accession>A0ACB8D9D9</accession>
<dbReference type="EMBL" id="CM023471">
    <property type="protein sequence ID" value="KAH7964675.1"/>
    <property type="molecule type" value="Genomic_DNA"/>
</dbReference>
<sequence length="117" mass="13413">MQLLVDTGATMSLMAKEDFNKSFDQKYQLMKTSVQLQHFSKRRIEMLPAAVPSGYERLCDGELGLVKDLVHRIKLRQGTVPVTTKLRWLPLALRQPVANELRLLENDDFIKRVSASK</sequence>